<gene>
    <name evidence="1" type="ORF">GCM10025867_06070</name>
</gene>
<evidence type="ECO:0000313" key="2">
    <source>
        <dbReference type="Proteomes" id="UP001321486"/>
    </source>
</evidence>
<organism evidence="1 2">
    <name type="scientific">Frondihabitans sucicola</name>
    <dbReference type="NCBI Taxonomy" id="1268041"/>
    <lineage>
        <taxon>Bacteria</taxon>
        <taxon>Bacillati</taxon>
        <taxon>Actinomycetota</taxon>
        <taxon>Actinomycetes</taxon>
        <taxon>Micrococcales</taxon>
        <taxon>Microbacteriaceae</taxon>
        <taxon>Frondihabitans</taxon>
    </lineage>
</organism>
<keyword evidence="2" id="KW-1185">Reference proteome</keyword>
<dbReference type="Proteomes" id="UP001321486">
    <property type="component" value="Chromosome"/>
</dbReference>
<name>A0ABN6XU80_9MICO</name>
<proteinExistence type="predicted"/>
<evidence type="ECO:0008006" key="3">
    <source>
        <dbReference type="Google" id="ProtNLM"/>
    </source>
</evidence>
<evidence type="ECO:0000313" key="1">
    <source>
        <dbReference type="EMBL" id="BDZ48366.1"/>
    </source>
</evidence>
<sequence length="64" mass="6744">MTGTKVALLAYNEQASSPETSQVQKAAEKAGVPVIPVTETLPKGDDYQAWQQGNIDAITAALAR</sequence>
<dbReference type="RefSeq" id="WP_286345352.1">
    <property type="nucleotide sequence ID" value="NZ_AP027732.1"/>
</dbReference>
<protein>
    <recommendedName>
        <fullName evidence="3">Zinc ABC transporter substrate-binding protein</fullName>
    </recommendedName>
</protein>
<reference evidence="2" key="1">
    <citation type="journal article" date="2019" name="Int. J. Syst. Evol. Microbiol.">
        <title>The Global Catalogue of Microorganisms (GCM) 10K type strain sequencing project: providing services to taxonomists for standard genome sequencing and annotation.</title>
        <authorList>
            <consortium name="The Broad Institute Genomics Platform"/>
            <consortium name="The Broad Institute Genome Sequencing Center for Infectious Disease"/>
            <person name="Wu L."/>
            <person name="Ma J."/>
        </authorList>
    </citation>
    <scope>NUCLEOTIDE SEQUENCE [LARGE SCALE GENOMIC DNA]</scope>
    <source>
        <strain evidence="2">NBRC 108728</strain>
    </source>
</reference>
<dbReference type="EMBL" id="AP027732">
    <property type="protein sequence ID" value="BDZ48366.1"/>
    <property type="molecule type" value="Genomic_DNA"/>
</dbReference>
<dbReference type="SUPFAM" id="SSF53807">
    <property type="entry name" value="Helical backbone' metal receptor"/>
    <property type="match status" value="1"/>
</dbReference>
<accession>A0ABN6XU80</accession>